<dbReference type="GO" id="GO:0005886">
    <property type="term" value="C:plasma membrane"/>
    <property type="evidence" value="ECO:0007669"/>
    <property type="project" value="UniProtKB-SubCell"/>
</dbReference>
<evidence type="ECO:0000259" key="12">
    <source>
        <dbReference type="Pfam" id="PF18075"/>
    </source>
</evidence>
<dbReference type="Pfam" id="PF18075">
    <property type="entry name" value="FtsX_ECD"/>
    <property type="match status" value="1"/>
</dbReference>
<dbReference type="EMBL" id="AMFJ01034422">
    <property type="protein sequence ID" value="EKD29403.1"/>
    <property type="molecule type" value="Genomic_DNA"/>
</dbReference>
<dbReference type="PANTHER" id="PTHR47755:SF1">
    <property type="entry name" value="CELL DIVISION PROTEIN FTSX"/>
    <property type="match status" value="1"/>
</dbReference>
<evidence type="ECO:0000256" key="7">
    <source>
        <dbReference type="ARBA" id="ARBA00022989"/>
    </source>
</evidence>
<evidence type="ECO:0000259" key="11">
    <source>
        <dbReference type="Pfam" id="PF02687"/>
    </source>
</evidence>
<feature type="domain" description="FtsX extracellular" evidence="12">
    <location>
        <begin position="102"/>
        <end position="173"/>
    </location>
</feature>
<evidence type="ECO:0000256" key="1">
    <source>
        <dbReference type="ARBA" id="ARBA00004651"/>
    </source>
</evidence>
<comment type="caution">
    <text evidence="13">The sequence shown here is derived from an EMBL/GenBank/DDBJ whole genome shotgun (WGS) entry which is preliminary data.</text>
</comment>
<evidence type="ECO:0000256" key="2">
    <source>
        <dbReference type="ARBA" id="ARBA00007379"/>
    </source>
</evidence>
<dbReference type="PANTHER" id="PTHR47755">
    <property type="entry name" value="CELL DIVISION PROTEIN FTSX"/>
    <property type="match status" value="1"/>
</dbReference>
<dbReference type="AlphaFoldDB" id="K1YAE1"/>
<dbReference type="InterPro" id="IPR040690">
    <property type="entry name" value="FtsX_ECD"/>
</dbReference>
<accession>K1YAE1</accession>
<feature type="transmembrane region" description="Helical" evidence="10">
    <location>
        <begin position="256"/>
        <end position="279"/>
    </location>
</feature>
<evidence type="ECO:0000256" key="3">
    <source>
        <dbReference type="ARBA" id="ARBA00021907"/>
    </source>
</evidence>
<evidence type="ECO:0000256" key="6">
    <source>
        <dbReference type="ARBA" id="ARBA00022692"/>
    </source>
</evidence>
<feature type="transmembrane region" description="Helical" evidence="10">
    <location>
        <begin position="207"/>
        <end position="235"/>
    </location>
</feature>
<dbReference type="Pfam" id="PF02687">
    <property type="entry name" value="FtsX"/>
    <property type="match status" value="1"/>
</dbReference>
<keyword evidence="9" id="KW-0131">Cell cycle</keyword>
<sequence>MQNKPHFFDLSPKSIQYNQIKNISNIIKFVRLLKYALKNTIRNPFLSLSSILVISLLIFFINTLFFIEYVTTSLTENINDRMSLSLNLKPGYTGDNSEVIAAISALKQASPSVSIEYLSKEEAFEILKKRDQELVRIIEGDKENPLPSSIVIKNIPLGEYPQIDTIVKRFKGIIQYNEERSQKSLVDYHSQYERIQGLINILLSIRYGIYGIISLFIFSVFIIIYNSIGNFVFFYRDEIKIIRLVGGENIFIYGPFSIQGFLYTLAAYALGTSVFVYLIKNINFSLITDFPLFIDRFFVLYGNIFLIELAVVTIVGVLSGFLSSRRFIGKGEFVQ</sequence>
<feature type="domain" description="ABC3 transporter permease C-terminal" evidence="11">
    <location>
        <begin position="212"/>
        <end position="328"/>
    </location>
</feature>
<evidence type="ECO:0000256" key="8">
    <source>
        <dbReference type="ARBA" id="ARBA00023136"/>
    </source>
</evidence>
<keyword evidence="7 10" id="KW-1133">Transmembrane helix</keyword>
<protein>
    <recommendedName>
        <fullName evidence="3">Cell division protein FtsX</fullName>
    </recommendedName>
</protein>
<name>K1YAE1_9BACT</name>
<proteinExistence type="inferred from homology"/>
<gene>
    <name evidence="13" type="ORF">ACD_78C00422G0006</name>
</gene>
<keyword evidence="6 10" id="KW-0812">Transmembrane</keyword>
<evidence type="ECO:0000256" key="4">
    <source>
        <dbReference type="ARBA" id="ARBA00022475"/>
    </source>
</evidence>
<organism evidence="13">
    <name type="scientific">uncultured bacterium</name>
    <name type="common">gcode 4</name>
    <dbReference type="NCBI Taxonomy" id="1234023"/>
    <lineage>
        <taxon>Bacteria</taxon>
        <taxon>environmental samples</taxon>
    </lineage>
</organism>
<dbReference type="InterPro" id="IPR004513">
    <property type="entry name" value="FtsX"/>
</dbReference>
<evidence type="ECO:0000256" key="10">
    <source>
        <dbReference type="SAM" id="Phobius"/>
    </source>
</evidence>
<evidence type="ECO:0000313" key="13">
    <source>
        <dbReference type="EMBL" id="EKD29403.1"/>
    </source>
</evidence>
<comment type="similarity">
    <text evidence="2">Belongs to the ABC-4 integral membrane protein family. FtsX subfamily.</text>
</comment>
<reference evidence="13" key="1">
    <citation type="journal article" date="2012" name="Science">
        <title>Fermentation, hydrogen, and sulfur metabolism in multiple uncultivated bacterial phyla.</title>
        <authorList>
            <person name="Wrighton K.C."/>
            <person name="Thomas B.C."/>
            <person name="Sharon I."/>
            <person name="Miller C.S."/>
            <person name="Castelle C.J."/>
            <person name="VerBerkmoes N.C."/>
            <person name="Wilkins M.J."/>
            <person name="Hettich R.L."/>
            <person name="Lipton M.S."/>
            <person name="Williams K.H."/>
            <person name="Long P.E."/>
            <person name="Banfield J.F."/>
        </authorList>
    </citation>
    <scope>NUCLEOTIDE SEQUENCE [LARGE SCALE GENOMIC DNA]</scope>
</reference>
<evidence type="ECO:0000256" key="9">
    <source>
        <dbReference type="ARBA" id="ARBA00023306"/>
    </source>
</evidence>
<evidence type="ECO:0000256" key="5">
    <source>
        <dbReference type="ARBA" id="ARBA00022618"/>
    </source>
</evidence>
<feature type="transmembrane region" description="Helical" evidence="10">
    <location>
        <begin position="45"/>
        <end position="67"/>
    </location>
</feature>
<comment type="subcellular location">
    <subcellularLocation>
        <location evidence="1">Cell membrane</location>
        <topology evidence="1">Multi-pass membrane protein</topology>
    </subcellularLocation>
</comment>
<feature type="transmembrane region" description="Helical" evidence="10">
    <location>
        <begin position="299"/>
        <end position="322"/>
    </location>
</feature>
<dbReference type="Gene3D" id="3.30.70.3040">
    <property type="match status" value="1"/>
</dbReference>
<keyword evidence="4" id="KW-1003">Cell membrane</keyword>
<dbReference type="InterPro" id="IPR003838">
    <property type="entry name" value="ABC3_permease_C"/>
</dbReference>
<keyword evidence="8 10" id="KW-0472">Membrane</keyword>
<keyword evidence="5 13" id="KW-0132">Cell division</keyword>
<dbReference type="GO" id="GO:0051301">
    <property type="term" value="P:cell division"/>
    <property type="evidence" value="ECO:0007669"/>
    <property type="project" value="UniProtKB-KW"/>
</dbReference>